<dbReference type="AlphaFoldDB" id="A0A1D8KA06"/>
<proteinExistence type="predicted"/>
<dbReference type="Proteomes" id="UP000095342">
    <property type="component" value="Chromosome"/>
</dbReference>
<dbReference type="PROSITE" id="PS50846">
    <property type="entry name" value="HMA_2"/>
    <property type="match status" value="1"/>
</dbReference>
<dbReference type="RefSeq" id="WP_070073304.1">
    <property type="nucleotide sequence ID" value="NZ_CP017448.1"/>
</dbReference>
<sequence>MNDIKLKITGMTCNHCVRAATQALESVPGVTKAEVTLEPGEALVHGEAPLDALIATVAEEGYTAEKL</sequence>
<dbReference type="CDD" id="cd00371">
    <property type="entry name" value="HMA"/>
    <property type="match status" value="1"/>
</dbReference>
<dbReference type="SUPFAM" id="SSF55008">
    <property type="entry name" value="HMA, heavy metal-associated domain"/>
    <property type="match status" value="1"/>
</dbReference>
<dbReference type="InterPro" id="IPR006121">
    <property type="entry name" value="HMA_dom"/>
</dbReference>
<organism evidence="2 3">
    <name type="scientific">Acidihalobacter aeolianus</name>
    <dbReference type="NCBI Taxonomy" id="2792603"/>
    <lineage>
        <taxon>Bacteria</taxon>
        <taxon>Pseudomonadati</taxon>
        <taxon>Pseudomonadota</taxon>
        <taxon>Gammaproteobacteria</taxon>
        <taxon>Chromatiales</taxon>
        <taxon>Ectothiorhodospiraceae</taxon>
        <taxon>Acidihalobacter</taxon>
    </lineage>
</organism>
<keyword evidence="3" id="KW-1185">Reference proteome</keyword>
<reference evidence="2 3" key="1">
    <citation type="submission" date="2016-09" db="EMBL/GenBank/DDBJ databases">
        <title>Acidihalobacter prosperus V6 (DSM14174).</title>
        <authorList>
            <person name="Khaleque H.N."/>
            <person name="Ramsay J.P."/>
            <person name="Murphy R.J.T."/>
            <person name="Kaksonen A.H."/>
            <person name="Boxall N.J."/>
            <person name="Watkin E.L.J."/>
        </authorList>
    </citation>
    <scope>NUCLEOTIDE SEQUENCE [LARGE SCALE GENOMIC DNA]</scope>
    <source>
        <strain evidence="2 3">V6</strain>
    </source>
</reference>
<evidence type="ECO:0000313" key="2">
    <source>
        <dbReference type="EMBL" id="AOV17766.1"/>
    </source>
</evidence>
<dbReference type="KEGG" id="aaeo:BJI67_12540"/>
<dbReference type="Pfam" id="PF00403">
    <property type="entry name" value="HMA"/>
    <property type="match status" value="1"/>
</dbReference>
<dbReference type="InterPro" id="IPR036163">
    <property type="entry name" value="HMA_dom_sf"/>
</dbReference>
<dbReference type="EMBL" id="CP017448">
    <property type="protein sequence ID" value="AOV17766.1"/>
    <property type="molecule type" value="Genomic_DNA"/>
</dbReference>
<accession>A0A1D8KA06</accession>
<gene>
    <name evidence="2" type="ORF">BJI67_12540</name>
</gene>
<protein>
    <submittedName>
        <fullName evidence="2">Heavy metal-binding protein</fullName>
    </submittedName>
</protein>
<name>A0A1D8KA06_9GAMM</name>
<evidence type="ECO:0000259" key="1">
    <source>
        <dbReference type="PROSITE" id="PS50846"/>
    </source>
</evidence>
<dbReference type="GO" id="GO:0046872">
    <property type="term" value="F:metal ion binding"/>
    <property type="evidence" value="ECO:0007669"/>
    <property type="project" value="InterPro"/>
</dbReference>
<evidence type="ECO:0000313" key="3">
    <source>
        <dbReference type="Proteomes" id="UP000095342"/>
    </source>
</evidence>
<feature type="domain" description="HMA" evidence="1">
    <location>
        <begin position="2"/>
        <end position="65"/>
    </location>
</feature>
<dbReference type="Gene3D" id="3.30.70.100">
    <property type="match status" value="1"/>
</dbReference>